<evidence type="ECO:0000256" key="1">
    <source>
        <dbReference type="ARBA" id="ARBA00022729"/>
    </source>
</evidence>
<keyword evidence="4" id="KW-1185">Reference proteome</keyword>
<feature type="chain" id="PRO_5011518021" evidence="2">
    <location>
        <begin position="19"/>
        <end position="324"/>
    </location>
</feature>
<dbReference type="GO" id="GO:0030288">
    <property type="term" value="C:outer membrane-bounded periplasmic space"/>
    <property type="evidence" value="ECO:0007669"/>
    <property type="project" value="InterPro"/>
</dbReference>
<keyword evidence="3" id="KW-0675">Receptor</keyword>
<dbReference type="GO" id="GO:0055085">
    <property type="term" value="P:transmembrane transport"/>
    <property type="evidence" value="ECO:0007669"/>
    <property type="project" value="InterPro"/>
</dbReference>
<accession>A0A1G8KSV7</accession>
<proteinExistence type="predicted"/>
<sequence length="324" mass="36164">MKRTLAMALMVMSTVAFAADDFKATYKLTMTQTAQHPYGVGAQKLADIVKERTNGRIQIKPFNDSVLAKGEREMLEGLQQGTIDIYVGSTGPVGNFSPSMLIVDIPFLFRDNAHVDKVLDGPIGKQLLADVDKSGFKGLAFWENGWRHLTNNKVAAKTPEEAKGLKIRTMENKAHILAFKTAGLNPTPMAYSEVYSALQVGVIDGQENPVAVFYASKLYETQKYFALTGHVYSPALVLFSQKKWDRIPKDDQEIIAKAAQEVALFERKLNRDDEEKKLKEMEGKGLVVVRDVNKPAWQKSMQPAFDEFAKQFGKDKIDAIINTK</sequence>
<dbReference type="Proteomes" id="UP000198607">
    <property type="component" value="Unassembled WGS sequence"/>
</dbReference>
<dbReference type="InterPro" id="IPR004682">
    <property type="entry name" value="TRAP_DctP"/>
</dbReference>
<dbReference type="Pfam" id="PF03480">
    <property type="entry name" value="DctP"/>
    <property type="match status" value="1"/>
</dbReference>
<dbReference type="NCBIfam" id="NF037995">
    <property type="entry name" value="TRAP_S1"/>
    <property type="match status" value="1"/>
</dbReference>
<protein>
    <submittedName>
        <fullName evidence="3">Tripartite ATP-independent transporter solute receptor, DctP family</fullName>
    </submittedName>
</protein>
<dbReference type="Gene3D" id="3.40.190.170">
    <property type="entry name" value="Bacterial extracellular solute-binding protein, family 7"/>
    <property type="match status" value="1"/>
</dbReference>
<name>A0A1G8KSV7_9RHOO</name>
<dbReference type="AlphaFoldDB" id="A0A1G8KSV7"/>
<dbReference type="CDD" id="cd13675">
    <property type="entry name" value="PBP2_TRAP_SBP_like_5"/>
    <property type="match status" value="1"/>
</dbReference>
<evidence type="ECO:0000313" key="3">
    <source>
        <dbReference type="EMBL" id="SDI46477.1"/>
    </source>
</evidence>
<dbReference type="GO" id="GO:0030246">
    <property type="term" value="F:carbohydrate binding"/>
    <property type="evidence" value="ECO:0007669"/>
    <property type="project" value="TreeGrafter"/>
</dbReference>
<gene>
    <name evidence="3" type="ORF">SAMN05660652_03487</name>
</gene>
<dbReference type="PIRSF" id="PIRSF006470">
    <property type="entry name" value="DctB"/>
    <property type="match status" value="1"/>
</dbReference>
<dbReference type="STRING" id="83767.SAMN05660652_03487"/>
<dbReference type="InterPro" id="IPR038404">
    <property type="entry name" value="TRAP_DctP_sf"/>
</dbReference>
<dbReference type="NCBIfam" id="TIGR00787">
    <property type="entry name" value="dctP"/>
    <property type="match status" value="1"/>
</dbReference>
<dbReference type="PANTHER" id="PTHR33376:SF18">
    <property type="entry name" value="2,3-DIKETO-L-GULONATE-BINDING PERIPLASMIC PROTEIN YIAO"/>
    <property type="match status" value="1"/>
</dbReference>
<keyword evidence="1 2" id="KW-0732">Signal</keyword>
<evidence type="ECO:0000313" key="4">
    <source>
        <dbReference type="Proteomes" id="UP000198607"/>
    </source>
</evidence>
<dbReference type="PANTHER" id="PTHR33376">
    <property type="match status" value="1"/>
</dbReference>
<dbReference type="RefSeq" id="WP_176785970.1">
    <property type="nucleotide sequence ID" value="NZ_FNCY01000019.1"/>
</dbReference>
<reference evidence="3 4" key="1">
    <citation type="submission" date="2016-10" db="EMBL/GenBank/DDBJ databases">
        <authorList>
            <person name="de Groot N.N."/>
        </authorList>
    </citation>
    <scope>NUCLEOTIDE SEQUENCE [LARGE SCALE GENOMIC DNA]</scope>
    <source>
        <strain evidence="3 4">DSM 5885</strain>
    </source>
</reference>
<dbReference type="InterPro" id="IPR018389">
    <property type="entry name" value="DctP_fam"/>
</dbReference>
<dbReference type="EMBL" id="FNCY01000019">
    <property type="protein sequence ID" value="SDI46477.1"/>
    <property type="molecule type" value="Genomic_DNA"/>
</dbReference>
<evidence type="ECO:0000256" key="2">
    <source>
        <dbReference type="SAM" id="SignalP"/>
    </source>
</evidence>
<organism evidence="3 4">
    <name type="scientific">Propionivibrio dicarboxylicus</name>
    <dbReference type="NCBI Taxonomy" id="83767"/>
    <lineage>
        <taxon>Bacteria</taxon>
        <taxon>Pseudomonadati</taxon>
        <taxon>Pseudomonadota</taxon>
        <taxon>Betaproteobacteria</taxon>
        <taxon>Rhodocyclales</taxon>
        <taxon>Rhodocyclaceae</taxon>
        <taxon>Propionivibrio</taxon>
    </lineage>
</organism>
<feature type="signal peptide" evidence="2">
    <location>
        <begin position="1"/>
        <end position="18"/>
    </location>
</feature>